<dbReference type="Pfam" id="PF00069">
    <property type="entry name" value="Pkinase"/>
    <property type="match status" value="1"/>
</dbReference>
<evidence type="ECO:0000256" key="8">
    <source>
        <dbReference type="ARBA" id="ARBA00047899"/>
    </source>
</evidence>
<dbReference type="InterPro" id="IPR000719">
    <property type="entry name" value="Prot_kinase_dom"/>
</dbReference>
<dbReference type="CDD" id="cd00053">
    <property type="entry name" value="EGF"/>
    <property type="match status" value="1"/>
</dbReference>
<evidence type="ECO:0000256" key="9">
    <source>
        <dbReference type="ARBA" id="ARBA00048679"/>
    </source>
</evidence>
<dbReference type="Gene3D" id="3.50.4.10">
    <property type="entry name" value="Hepatocyte Growth Factor"/>
    <property type="match status" value="1"/>
</dbReference>
<dbReference type="InterPro" id="IPR000742">
    <property type="entry name" value="EGF"/>
</dbReference>
<feature type="domain" description="Apple" evidence="13">
    <location>
        <begin position="86"/>
        <end position="167"/>
    </location>
</feature>
<dbReference type="InterPro" id="IPR000858">
    <property type="entry name" value="S_locus_glycoprot_dom"/>
</dbReference>
<dbReference type="AlphaFoldDB" id="A0AAW1WTL5"/>
<dbReference type="PANTHER" id="PTHR47974">
    <property type="entry name" value="OS07G0415500 PROTEIN"/>
    <property type="match status" value="1"/>
</dbReference>
<keyword evidence="5" id="KW-1133">Transmembrane helix</keyword>
<name>A0AAW1WTL5_RUBAR</name>
<dbReference type="PROSITE" id="PS50948">
    <property type="entry name" value="PAN"/>
    <property type="match status" value="1"/>
</dbReference>
<evidence type="ECO:0000256" key="2">
    <source>
        <dbReference type="ARBA" id="ARBA00012513"/>
    </source>
</evidence>
<comment type="caution">
    <text evidence="14">The sequence shown here is derived from an EMBL/GenBank/DDBJ whole genome shotgun (WGS) entry which is preliminary data.</text>
</comment>
<evidence type="ECO:0000256" key="3">
    <source>
        <dbReference type="ARBA" id="ARBA00022692"/>
    </source>
</evidence>
<keyword evidence="7" id="KW-1015">Disulfide bond</keyword>
<dbReference type="EC" id="2.7.11.1" evidence="2"/>
<dbReference type="GO" id="GO:0005524">
    <property type="term" value="F:ATP binding"/>
    <property type="evidence" value="ECO:0007669"/>
    <property type="project" value="InterPro"/>
</dbReference>
<dbReference type="PROSITE" id="PS00108">
    <property type="entry name" value="PROTEIN_KINASE_ST"/>
    <property type="match status" value="1"/>
</dbReference>
<keyword evidence="4" id="KW-0732">Signal</keyword>
<dbReference type="Gene3D" id="1.10.510.10">
    <property type="entry name" value="Transferase(Phosphotransferase) domain 1"/>
    <property type="match status" value="1"/>
</dbReference>
<evidence type="ECO:0000256" key="4">
    <source>
        <dbReference type="ARBA" id="ARBA00022729"/>
    </source>
</evidence>
<dbReference type="CDD" id="cd01098">
    <property type="entry name" value="PAN_AP_plant"/>
    <property type="match status" value="1"/>
</dbReference>
<sequence length="432" mass="50126">MGLGPKRRLTIDYDGNLRLYSLNATADFWLVTWEALIQRCKVHGICGRNAICVYTPEPKCSCPPGYEMLNKGNWNEGCKPKFNLTCSEPVKFVEIRNMDFYGFDLNYSESTPFDHCKKLCSDDCRCQAFLYKLGGLKALCYTKGWWLLFRRHGDVAPGLQDEFRRISSHFRMYLSTLSSRRQLKTSRKSWEEGLLGLYTRVFWKTKRVVAVKKLADIYHAEDVFWAEVTTIGKIHHMNLVRTWGFCSENKHRLLIYEYIENGSLDKHLFPPNFLGWEERLKVAIGIAKGLAYLHHECLEWVIHCDVKPENILLDSTFEPKIADFGLAKLSQRDGRGSQLSQMRGTKGYMAPEWASNLPITAKVDVYSYGVMILEIVKGIRLSNWVLEDDEEIETELTRFVRVAKRRIQCGEDSWMEELLDPRLEVVQMLLES</sequence>
<dbReference type="SMART" id="SM00220">
    <property type="entry name" value="S_TKc"/>
    <property type="match status" value="1"/>
</dbReference>
<keyword evidence="10" id="KW-0245">EGF-like domain</keyword>
<feature type="domain" description="EGF-like" evidence="12">
    <location>
        <begin position="36"/>
        <end position="72"/>
    </location>
</feature>
<dbReference type="EMBL" id="JBEDUW010000005">
    <property type="protein sequence ID" value="KAK9927011.1"/>
    <property type="molecule type" value="Genomic_DNA"/>
</dbReference>
<protein>
    <recommendedName>
        <fullName evidence="2">non-specific serine/threonine protein kinase</fullName>
        <ecNumber evidence="2">2.7.11.1</ecNumber>
    </recommendedName>
</protein>
<dbReference type="Gene3D" id="3.30.200.20">
    <property type="entry name" value="Phosphorylase Kinase, domain 1"/>
    <property type="match status" value="1"/>
</dbReference>
<dbReference type="Proteomes" id="UP001457282">
    <property type="component" value="Unassembled WGS sequence"/>
</dbReference>
<evidence type="ECO:0000256" key="1">
    <source>
        <dbReference type="ARBA" id="ARBA00004167"/>
    </source>
</evidence>
<reference evidence="14 15" key="1">
    <citation type="journal article" date="2023" name="G3 (Bethesda)">
        <title>A chromosome-length genome assembly and annotation of blackberry (Rubus argutus, cv. 'Hillquist').</title>
        <authorList>
            <person name="Bruna T."/>
            <person name="Aryal R."/>
            <person name="Dudchenko O."/>
            <person name="Sargent D.J."/>
            <person name="Mead D."/>
            <person name="Buti M."/>
            <person name="Cavallini A."/>
            <person name="Hytonen T."/>
            <person name="Andres J."/>
            <person name="Pham M."/>
            <person name="Weisz D."/>
            <person name="Mascagni F."/>
            <person name="Usai G."/>
            <person name="Natali L."/>
            <person name="Bassil N."/>
            <person name="Fernandez G.E."/>
            <person name="Lomsadze A."/>
            <person name="Armour M."/>
            <person name="Olukolu B."/>
            <person name="Poorten T."/>
            <person name="Britton C."/>
            <person name="Davik J."/>
            <person name="Ashrafi H."/>
            <person name="Aiden E.L."/>
            <person name="Borodovsky M."/>
            <person name="Worthington M."/>
        </authorList>
    </citation>
    <scope>NUCLEOTIDE SEQUENCE [LARGE SCALE GENOMIC DNA]</scope>
    <source>
        <strain evidence="14">PI 553951</strain>
    </source>
</reference>
<comment type="catalytic activity">
    <reaction evidence="9">
        <text>L-seryl-[protein] + ATP = O-phospho-L-seryl-[protein] + ADP + H(+)</text>
        <dbReference type="Rhea" id="RHEA:17989"/>
        <dbReference type="Rhea" id="RHEA-COMP:9863"/>
        <dbReference type="Rhea" id="RHEA-COMP:11604"/>
        <dbReference type="ChEBI" id="CHEBI:15378"/>
        <dbReference type="ChEBI" id="CHEBI:29999"/>
        <dbReference type="ChEBI" id="CHEBI:30616"/>
        <dbReference type="ChEBI" id="CHEBI:83421"/>
        <dbReference type="ChEBI" id="CHEBI:456216"/>
        <dbReference type="EC" id="2.7.11.1"/>
    </reaction>
</comment>
<feature type="domain" description="Protein kinase" evidence="11">
    <location>
        <begin position="184"/>
        <end position="432"/>
    </location>
</feature>
<dbReference type="GO" id="GO:0016020">
    <property type="term" value="C:membrane"/>
    <property type="evidence" value="ECO:0007669"/>
    <property type="project" value="UniProtKB-SubCell"/>
</dbReference>
<evidence type="ECO:0000256" key="6">
    <source>
        <dbReference type="ARBA" id="ARBA00023136"/>
    </source>
</evidence>
<evidence type="ECO:0000259" key="13">
    <source>
        <dbReference type="PROSITE" id="PS50948"/>
    </source>
</evidence>
<evidence type="ECO:0000256" key="5">
    <source>
        <dbReference type="ARBA" id="ARBA00022989"/>
    </source>
</evidence>
<evidence type="ECO:0000313" key="15">
    <source>
        <dbReference type="Proteomes" id="UP001457282"/>
    </source>
</evidence>
<accession>A0AAW1WTL5</accession>
<keyword evidence="6" id="KW-0472">Membrane</keyword>
<keyword evidence="15" id="KW-1185">Reference proteome</keyword>
<comment type="subcellular location">
    <subcellularLocation>
        <location evidence="1">Membrane</location>
        <topology evidence="1">Single-pass membrane protein</topology>
    </subcellularLocation>
</comment>
<dbReference type="FunFam" id="1.10.510.10:FF:000537">
    <property type="entry name" value="Putative receptor-like protein kinase"/>
    <property type="match status" value="1"/>
</dbReference>
<dbReference type="GO" id="GO:0004674">
    <property type="term" value="F:protein serine/threonine kinase activity"/>
    <property type="evidence" value="ECO:0007669"/>
    <property type="project" value="UniProtKB-EC"/>
</dbReference>
<dbReference type="InterPro" id="IPR008271">
    <property type="entry name" value="Ser/Thr_kinase_AS"/>
</dbReference>
<gene>
    <name evidence="14" type="ORF">M0R45_024216</name>
</gene>
<evidence type="ECO:0000259" key="12">
    <source>
        <dbReference type="PROSITE" id="PS50026"/>
    </source>
</evidence>
<evidence type="ECO:0000256" key="7">
    <source>
        <dbReference type="ARBA" id="ARBA00023157"/>
    </source>
</evidence>
<dbReference type="PROSITE" id="PS50026">
    <property type="entry name" value="EGF_3"/>
    <property type="match status" value="1"/>
</dbReference>
<dbReference type="GO" id="GO:0048544">
    <property type="term" value="P:recognition of pollen"/>
    <property type="evidence" value="ECO:0007669"/>
    <property type="project" value="InterPro"/>
</dbReference>
<dbReference type="SUPFAM" id="SSF56112">
    <property type="entry name" value="Protein kinase-like (PK-like)"/>
    <property type="match status" value="1"/>
</dbReference>
<dbReference type="PROSITE" id="PS50011">
    <property type="entry name" value="PROTEIN_KINASE_DOM"/>
    <property type="match status" value="1"/>
</dbReference>
<evidence type="ECO:0000256" key="10">
    <source>
        <dbReference type="PROSITE-ProRule" id="PRU00076"/>
    </source>
</evidence>
<comment type="catalytic activity">
    <reaction evidence="8">
        <text>L-threonyl-[protein] + ATP = O-phospho-L-threonyl-[protein] + ADP + H(+)</text>
        <dbReference type="Rhea" id="RHEA:46608"/>
        <dbReference type="Rhea" id="RHEA-COMP:11060"/>
        <dbReference type="Rhea" id="RHEA-COMP:11605"/>
        <dbReference type="ChEBI" id="CHEBI:15378"/>
        <dbReference type="ChEBI" id="CHEBI:30013"/>
        <dbReference type="ChEBI" id="CHEBI:30616"/>
        <dbReference type="ChEBI" id="CHEBI:61977"/>
        <dbReference type="ChEBI" id="CHEBI:456216"/>
        <dbReference type="EC" id="2.7.11.1"/>
    </reaction>
</comment>
<dbReference type="InterPro" id="IPR011009">
    <property type="entry name" value="Kinase-like_dom_sf"/>
</dbReference>
<dbReference type="Pfam" id="PF00954">
    <property type="entry name" value="S_locus_glycop"/>
    <property type="match status" value="1"/>
</dbReference>
<proteinExistence type="predicted"/>
<keyword evidence="3" id="KW-0812">Transmembrane</keyword>
<evidence type="ECO:0000313" key="14">
    <source>
        <dbReference type="EMBL" id="KAK9927011.1"/>
    </source>
</evidence>
<dbReference type="PANTHER" id="PTHR47974:SF4">
    <property type="entry name" value="RECEPTOR-LIKE SERINE_THREONINE-PROTEIN KINASE"/>
    <property type="match status" value="1"/>
</dbReference>
<comment type="caution">
    <text evidence="10">Lacks conserved residue(s) required for the propagation of feature annotation.</text>
</comment>
<organism evidence="14 15">
    <name type="scientific">Rubus argutus</name>
    <name type="common">Southern blackberry</name>
    <dbReference type="NCBI Taxonomy" id="59490"/>
    <lineage>
        <taxon>Eukaryota</taxon>
        <taxon>Viridiplantae</taxon>
        <taxon>Streptophyta</taxon>
        <taxon>Embryophyta</taxon>
        <taxon>Tracheophyta</taxon>
        <taxon>Spermatophyta</taxon>
        <taxon>Magnoliopsida</taxon>
        <taxon>eudicotyledons</taxon>
        <taxon>Gunneridae</taxon>
        <taxon>Pentapetalae</taxon>
        <taxon>rosids</taxon>
        <taxon>fabids</taxon>
        <taxon>Rosales</taxon>
        <taxon>Rosaceae</taxon>
        <taxon>Rosoideae</taxon>
        <taxon>Rosoideae incertae sedis</taxon>
        <taxon>Rubus</taxon>
    </lineage>
</organism>
<evidence type="ECO:0000259" key="11">
    <source>
        <dbReference type="PROSITE" id="PS50011"/>
    </source>
</evidence>
<dbReference type="InterPro" id="IPR003609">
    <property type="entry name" value="Pan_app"/>
</dbReference>